<dbReference type="NCBIfam" id="TIGR04183">
    <property type="entry name" value="Por_Secre_tail"/>
    <property type="match status" value="1"/>
</dbReference>
<dbReference type="EMBL" id="FOLE01000002">
    <property type="protein sequence ID" value="SFC08440.1"/>
    <property type="molecule type" value="Genomic_DNA"/>
</dbReference>
<dbReference type="InterPro" id="IPR003961">
    <property type="entry name" value="FN3_dom"/>
</dbReference>
<protein>
    <submittedName>
        <fullName evidence="2">Por secretion system C-terminal sorting domain-containing protein</fullName>
    </submittedName>
</protein>
<organism evidence="2 5">
    <name type="scientific">Flexibacter flexilis DSM 6793</name>
    <dbReference type="NCBI Taxonomy" id="927664"/>
    <lineage>
        <taxon>Bacteria</taxon>
        <taxon>Pseudomonadati</taxon>
        <taxon>Bacteroidota</taxon>
        <taxon>Cytophagia</taxon>
        <taxon>Cytophagales</taxon>
        <taxon>Flexibacteraceae</taxon>
        <taxon>Flexibacter</taxon>
    </lineage>
</organism>
<dbReference type="PROSITE" id="PS50853">
    <property type="entry name" value="FN3"/>
    <property type="match status" value="1"/>
</dbReference>
<keyword evidence="5" id="KW-1185">Reference proteome</keyword>
<evidence type="ECO:0000313" key="2">
    <source>
        <dbReference type="EMBL" id="SFC08440.1"/>
    </source>
</evidence>
<dbReference type="SUPFAM" id="SSF49265">
    <property type="entry name" value="Fibronectin type III"/>
    <property type="match status" value="1"/>
</dbReference>
<name>A0A1I1GGZ0_9BACT</name>
<sequence>APLTVTATPSATAVRFDWPSYTTNTYMYQIHYRVQGTSTWYGYQSTGYGAPTLAARVTGLTPNTTYEWRVRNACLPVAEDWNEWSSISTFTTGAARLGQELAQLSVYPNPTTGLVNVAGLSGAVNYVVYNSVGKQVLSGEQVVSQEAVLQLDLSAYPQGAYILKVMSAEGVATRQMILTGK</sequence>
<dbReference type="Pfam" id="PF18962">
    <property type="entry name" value="Por_Secre_tail"/>
    <property type="match status" value="1"/>
</dbReference>
<proteinExistence type="predicted"/>
<evidence type="ECO:0000313" key="3">
    <source>
        <dbReference type="EMBL" id="SFC36740.1"/>
    </source>
</evidence>
<dbReference type="InterPro" id="IPR036116">
    <property type="entry name" value="FN3_sf"/>
</dbReference>
<dbReference type="EMBL" id="FOLE01000018">
    <property type="protein sequence ID" value="SFC99676.1"/>
    <property type="molecule type" value="Genomic_DNA"/>
</dbReference>
<evidence type="ECO:0000259" key="1">
    <source>
        <dbReference type="PROSITE" id="PS50853"/>
    </source>
</evidence>
<dbReference type="InterPro" id="IPR026444">
    <property type="entry name" value="Secre_tail"/>
</dbReference>
<dbReference type="AlphaFoldDB" id="A0A1I1GGZ0"/>
<accession>A0A1I1GGZ0</accession>
<dbReference type="RefSeq" id="WP_143083893.1">
    <property type="nucleotide sequence ID" value="NZ_FOLE01000002.1"/>
</dbReference>
<dbReference type="InterPro" id="IPR013783">
    <property type="entry name" value="Ig-like_fold"/>
</dbReference>
<reference evidence="2 5" key="1">
    <citation type="submission" date="2016-10" db="EMBL/GenBank/DDBJ databases">
        <authorList>
            <person name="de Groot N.N."/>
        </authorList>
    </citation>
    <scope>NUCLEOTIDE SEQUENCE [LARGE SCALE GENOMIC DNA]</scope>
    <source>
        <strain evidence="2 5">DSM 6793</strain>
    </source>
</reference>
<evidence type="ECO:0000313" key="4">
    <source>
        <dbReference type="EMBL" id="SFC99676.1"/>
    </source>
</evidence>
<dbReference type="Gene3D" id="2.60.40.10">
    <property type="entry name" value="Immunoglobulins"/>
    <property type="match status" value="1"/>
</dbReference>
<feature type="domain" description="Fibronectin type-III" evidence="1">
    <location>
        <begin position="1"/>
        <end position="95"/>
    </location>
</feature>
<dbReference type="OrthoDB" id="966210at2"/>
<dbReference type="Proteomes" id="UP000199514">
    <property type="component" value="Unassembled WGS sequence"/>
</dbReference>
<evidence type="ECO:0000313" key="5">
    <source>
        <dbReference type="Proteomes" id="UP000199514"/>
    </source>
</evidence>
<gene>
    <name evidence="2" type="ORF">SAMN05421780_102509</name>
    <name evidence="3" type="ORF">SAMN05421780_1051</name>
    <name evidence="4" type="ORF">SAMN05421780_1181</name>
</gene>
<dbReference type="EMBL" id="FOLE01000005">
    <property type="protein sequence ID" value="SFC36740.1"/>
    <property type="molecule type" value="Genomic_DNA"/>
</dbReference>
<feature type="non-terminal residue" evidence="2">
    <location>
        <position position="1"/>
    </location>
</feature>
<dbReference type="CDD" id="cd00063">
    <property type="entry name" value="FN3"/>
    <property type="match status" value="1"/>
</dbReference>